<feature type="transmembrane region" description="Helical" evidence="2">
    <location>
        <begin position="362"/>
        <end position="380"/>
    </location>
</feature>
<dbReference type="InterPro" id="IPR002988">
    <property type="entry name" value="GA_module"/>
</dbReference>
<reference evidence="4 5" key="1">
    <citation type="journal article" date="2015" name="Genome Announc.">
        <title>Expanding the biotechnology potential of lactobacilli through comparative genomics of 213 strains and associated genera.</title>
        <authorList>
            <person name="Sun Z."/>
            <person name="Harris H.M."/>
            <person name="McCann A."/>
            <person name="Guo C."/>
            <person name="Argimon S."/>
            <person name="Zhang W."/>
            <person name="Yang X."/>
            <person name="Jeffery I.B."/>
            <person name="Cooney J.C."/>
            <person name="Kagawa T.F."/>
            <person name="Liu W."/>
            <person name="Song Y."/>
            <person name="Salvetti E."/>
            <person name="Wrobel A."/>
            <person name="Rasinkangas P."/>
            <person name="Parkhill J."/>
            <person name="Rea M.C."/>
            <person name="O'Sullivan O."/>
            <person name="Ritari J."/>
            <person name="Douillard F.P."/>
            <person name="Paul Ross R."/>
            <person name="Yang R."/>
            <person name="Briner A.E."/>
            <person name="Felis G.E."/>
            <person name="de Vos W.M."/>
            <person name="Barrangou R."/>
            <person name="Klaenhammer T.R."/>
            <person name="Caufield P.W."/>
            <person name="Cui Y."/>
            <person name="Zhang H."/>
            <person name="O'Toole P.W."/>
        </authorList>
    </citation>
    <scope>NUCLEOTIDE SEQUENCE [LARGE SCALE GENOMIC DNA]</scope>
    <source>
        <strain evidence="4 5">DSM 20623</strain>
    </source>
</reference>
<feature type="domain" description="Extracellular matrix-binding protein ebh GA module" evidence="3">
    <location>
        <begin position="213"/>
        <end position="269"/>
    </location>
</feature>
<gene>
    <name evidence="4" type="ORF">IV74_GL001664</name>
</gene>
<dbReference type="Pfam" id="PF01468">
    <property type="entry name" value="GA"/>
    <property type="match status" value="2"/>
</dbReference>
<feature type="compositionally biased region" description="Basic and acidic residues" evidence="1">
    <location>
        <begin position="276"/>
        <end position="314"/>
    </location>
</feature>
<dbReference type="SMART" id="SM00844">
    <property type="entry name" value="GA"/>
    <property type="match status" value="2"/>
</dbReference>
<comment type="caution">
    <text evidence="4">The sequence shown here is derived from an EMBL/GenBank/DDBJ whole genome shotgun (WGS) entry which is preliminary data.</text>
</comment>
<dbReference type="RefSeq" id="WP_034573151.1">
    <property type="nucleotide sequence ID" value="NZ_JQBS01000033.1"/>
</dbReference>
<name>A0A0R2HU37_CARDV</name>
<dbReference type="eggNOG" id="COG1196">
    <property type="taxonomic scope" value="Bacteria"/>
</dbReference>
<dbReference type="Gene3D" id="1.20.5.420">
    <property type="entry name" value="Immunoglobulin FC, subunit C"/>
    <property type="match status" value="2"/>
</dbReference>
<feature type="region of interest" description="Disordered" evidence="1">
    <location>
        <begin position="269"/>
        <end position="356"/>
    </location>
</feature>
<dbReference type="PATRIC" id="fig|1449336.4.peg.1698"/>
<dbReference type="InterPro" id="IPR009063">
    <property type="entry name" value="Ig/albumin-bd_sf"/>
</dbReference>
<feature type="domain" description="Extracellular matrix-binding protein ebh GA module" evidence="3">
    <location>
        <begin position="155"/>
        <end position="212"/>
    </location>
</feature>
<organism evidence="4 5">
    <name type="scientific">Carnobacterium divergens DSM 20623</name>
    <dbReference type="NCBI Taxonomy" id="1449336"/>
    <lineage>
        <taxon>Bacteria</taxon>
        <taxon>Bacillati</taxon>
        <taxon>Bacillota</taxon>
        <taxon>Bacilli</taxon>
        <taxon>Lactobacillales</taxon>
        <taxon>Carnobacteriaceae</taxon>
        <taxon>Carnobacterium</taxon>
    </lineage>
</organism>
<feature type="region of interest" description="Disordered" evidence="1">
    <location>
        <begin position="212"/>
        <end position="240"/>
    </location>
</feature>
<keyword evidence="2" id="KW-1133">Transmembrane helix</keyword>
<dbReference type="SUPFAM" id="SSF46997">
    <property type="entry name" value="Bacterial immunoglobulin/albumin-binding domains"/>
    <property type="match status" value="1"/>
</dbReference>
<keyword evidence="5" id="KW-1185">Reference proteome</keyword>
<dbReference type="GeneID" id="89589909"/>
<evidence type="ECO:0000313" key="5">
    <source>
        <dbReference type="Proteomes" id="UP000051658"/>
    </source>
</evidence>
<feature type="compositionally biased region" description="Polar residues" evidence="1">
    <location>
        <begin position="334"/>
        <end position="356"/>
    </location>
</feature>
<proteinExistence type="predicted"/>
<dbReference type="PROSITE" id="PS51257">
    <property type="entry name" value="PROKAR_LIPOPROTEIN"/>
    <property type="match status" value="1"/>
</dbReference>
<dbReference type="AlphaFoldDB" id="A0A0R2HU37"/>
<evidence type="ECO:0000259" key="3">
    <source>
        <dbReference type="SMART" id="SM00844"/>
    </source>
</evidence>
<protein>
    <recommendedName>
        <fullName evidence="3">Extracellular matrix-binding protein ebh GA module domain-containing protein</fullName>
    </recommendedName>
</protein>
<evidence type="ECO:0000256" key="2">
    <source>
        <dbReference type="SAM" id="Phobius"/>
    </source>
</evidence>
<dbReference type="Proteomes" id="UP000051658">
    <property type="component" value="Unassembled WGS sequence"/>
</dbReference>
<feature type="compositionally biased region" description="Basic and acidic residues" evidence="1">
    <location>
        <begin position="212"/>
        <end position="232"/>
    </location>
</feature>
<dbReference type="EMBL" id="JQBS01000033">
    <property type="protein sequence ID" value="KRN55995.1"/>
    <property type="molecule type" value="Genomic_DNA"/>
</dbReference>
<feature type="compositionally biased region" description="Basic and acidic residues" evidence="1">
    <location>
        <begin position="321"/>
        <end position="333"/>
    </location>
</feature>
<dbReference type="InterPro" id="IPR020840">
    <property type="entry name" value="Extracell_matrix-bd_GA"/>
</dbReference>
<keyword evidence="2" id="KW-0472">Membrane</keyword>
<evidence type="ECO:0000256" key="1">
    <source>
        <dbReference type="SAM" id="MobiDB-lite"/>
    </source>
</evidence>
<accession>A0A0R2HU37</accession>
<sequence>MKKQIFTVAMATSLACVPLLNNCLDDNYVLATNLSESSSIGLSDRGTLVPVIPAKSVIGQETAINLNVNLTNPAKINVMRILANIEGDAEFVSIGDNPRYYNIKPDGSLIYINDALEDYKTIPLVLKVNGSGPVKVNLTVEYADAEKESSNSTSVNLNVVADDRSLEVAKEEAKVIINDLSNLSDDEKSNYTQQVDNSKTVEEVNSIVLDAQNKDRDNAKAKLEAAKEKAKEQINNLPNISDSEKEEYNIAIDLAGNEEAINKIVHEAETANGLNENKDPNENKNPNENKDPNANKDPNENKNPNENKDPKENEDSNTSELKIKNKDTDKNKEISNLTRQNNKQVDNTKNLPVTGENLSNKGILSMLGTGIIVLASWFGFKKYK</sequence>
<evidence type="ECO:0000313" key="4">
    <source>
        <dbReference type="EMBL" id="KRN55995.1"/>
    </source>
</evidence>
<keyword evidence="2" id="KW-0812">Transmembrane</keyword>